<evidence type="ECO:0000313" key="3">
    <source>
        <dbReference type="Proteomes" id="UP001642464"/>
    </source>
</evidence>
<organism evidence="2 3">
    <name type="scientific">Durusdinium trenchii</name>
    <dbReference type="NCBI Taxonomy" id="1381693"/>
    <lineage>
        <taxon>Eukaryota</taxon>
        <taxon>Sar</taxon>
        <taxon>Alveolata</taxon>
        <taxon>Dinophyceae</taxon>
        <taxon>Suessiales</taxon>
        <taxon>Symbiodiniaceae</taxon>
        <taxon>Durusdinium</taxon>
    </lineage>
</organism>
<gene>
    <name evidence="2" type="ORF">SCF082_LOCUS42764</name>
</gene>
<feature type="region of interest" description="Disordered" evidence="1">
    <location>
        <begin position="71"/>
        <end position="92"/>
    </location>
</feature>
<evidence type="ECO:0000313" key="2">
    <source>
        <dbReference type="EMBL" id="CAK9090685.1"/>
    </source>
</evidence>
<feature type="non-terminal residue" evidence="2">
    <location>
        <position position="106"/>
    </location>
</feature>
<dbReference type="EMBL" id="CAXAMM010040028">
    <property type="protein sequence ID" value="CAK9090685.1"/>
    <property type="molecule type" value="Genomic_DNA"/>
</dbReference>
<dbReference type="Proteomes" id="UP001642464">
    <property type="component" value="Unassembled WGS sequence"/>
</dbReference>
<comment type="caution">
    <text evidence="2">The sequence shown here is derived from an EMBL/GenBank/DDBJ whole genome shotgun (WGS) entry which is preliminary data.</text>
</comment>
<evidence type="ECO:0000256" key="1">
    <source>
        <dbReference type="SAM" id="MobiDB-lite"/>
    </source>
</evidence>
<protein>
    <submittedName>
        <fullName evidence="2">Uncharacterized protein</fullName>
    </submittedName>
</protein>
<name>A0ABP0QTD4_9DINO</name>
<feature type="non-terminal residue" evidence="2">
    <location>
        <position position="1"/>
    </location>
</feature>
<keyword evidence="3" id="KW-1185">Reference proteome</keyword>
<proteinExistence type="predicted"/>
<sequence>VNAEWKRCNYSKKHDTDFVDYIDEQIRIACHQYRTLKKDPLSQKRFFKKASVSEAEVVQEVLSLIKWTEDDGKGDGCAEPQEDEAGMVPALLQDEQEELSKWPVKN</sequence>
<accession>A0ABP0QTD4</accession>
<reference evidence="2 3" key="1">
    <citation type="submission" date="2024-02" db="EMBL/GenBank/DDBJ databases">
        <authorList>
            <person name="Chen Y."/>
            <person name="Shah S."/>
            <person name="Dougan E. K."/>
            <person name="Thang M."/>
            <person name="Chan C."/>
        </authorList>
    </citation>
    <scope>NUCLEOTIDE SEQUENCE [LARGE SCALE GENOMIC DNA]</scope>
</reference>